<accession>A0A1Y3BM18</accession>
<reference evidence="2 3" key="1">
    <citation type="submission" date="2017-03" db="EMBL/GenBank/DDBJ databases">
        <title>Genome Survey of Euroglyphus maynei.</title>
        <authorList>
            <person name="Arlian L.G."/>
            <person name="Morgan M.S."/>
            <person name="Rider S.D."/>
        </authorList>
    </citation>
    <scope>NUCLEOTIDE SEQUENCE [LARGE SCALE GENOMIC DNA]</scope>
    <source>
        <strain evidence="2">Arlian Lab</strain>
        <tissue evidence="2">Whole body</tissue>
    </source>
</reference>
<dbReference type="EMBL" id="MUJZ01016310">
    <property type="protein sequence ID" value="OTF80853.1"/>
    <property type="molecule type" value="Genomic_DNA"/>
</dbReference>
<dbReference type="Proteomes" id="UP000194236">
    <property type="component" value="Unassembled WGS sequence"/>
</dbReference>
<protein>
    <submittedName>
        <fullName evidence="2">Uncharacterized protein</fullName>
    </submittedName>
</protein>
<feature type="compositionally biased region" description="Basic residues" evidence="1">
    <location>
        <begin position="79"/>
        <end position="98"/>
    </location>
</feature>
<proteinExistence type="predicted"/>
<dbReference type="AlphaFoldDB" id="A0A1Y3BM18"/>
<evidence type="ECO:0000256" key="1">
    <source>
        <dbReference type="SAM" id="MobiDB-lite"/>
    </source>
</evidence>
<feature type="compositionally biased region" description="Basic residues" evidence="1">
    <location>
        <begin position="1"/>
        <end position="10"/>
    </location>
</feature>
<name>A0A1Y3BM18_EURMA</name>
<comment type="caution">
    <text evidence="2">The sequence shown here is derived from an EMBL/GenBank/DDBJ whole genome shotgun (WGS) entry which is preliminary data.</text>
</comment>
<feature type="region of interest" description="Disordered" evidence="1">
    <location>
        <begin position="1"/>
        <end position="146"/>
    </location>
</feature>
<feature type="compositionally biased region" description="Polar residues" evidence="1">
    <location>
        <begin position="133"/>
        <end position="146"/>
    </location>
</feature>
<evidence type="ECO:0000313" key="2">
    <source>
        <dbReference type="EMBL" id="OTF80853.1"/>
    </source>
</evidence>
<evidence type="ECO:0000313" key="3">
    <source>
        <dbReference type="Proteomes" id="UP000194236"/>
    </source>
</evidence>
<organism evidence="2 3">
    <name type="scientific">Euroglyphus maynei</name>
    <name type="common">Mayne's house dust mite</name>
    <dbReference type="NCBI Taxonomy" id="6958"/>
    <lineage>
        <taxon>Eukaryota</taxon>
        <taxon>Metazoa</taxon>
        <taxon>Ecdysozoa</taxon>
        <taxon>Arthropoda</taxon>
        <taxon>Chelicerata</taxon>
        <taxon>Arachnida</taxon>
        <taxon>Acari</taxon>
        <taxon>Acariformes</taxon>
        <taxon>Sarcoptiformes</taxon>
        <taxon>Astigmata</taxon>
        <taxon>Psoroptidia</taxon>
        <taxon>Analgoidea</taxon>
        <taxon>Pyroglyphidae</taxon>
        <taxon>Pyroglyphinae</taxon>
        <taxon>Euroglyphus</taxon>
    </lineage>
</organism>
<gene>
    <name evidence="2" type="ORF">BLA29_011191</name>
</gene>
<keyword evidence="3" id="KW-1185">Reference proteome</keyword>
<sequence length="146" mass="16285">MPSSKKKKTSKAPTPVVPTNEITSVPTTPGYAPSIRPPKRQPRPPSRPSVQLAPIGSPTGQRQHPTPLRTQPPPTRPASSRRRGPRRYRQQPKHHTQQRRPIDPRRNRPIAYPSPPVNKHCGFSHAIKPDAGTKSQRTGHVQLQLT</sequence>
<feature type="non-terminal residue" evidence="2">
    <location>
        <position position="146"/>
    </location>
</feature>